<dbReference type="EMBL" id="VSFC01000062">
    <property type="protein sequence ID" value="TYA52142.1"/>
    <property type="molecule type" value="Genomic_DNA"/>
</dbReference>
<sequence>MIKFFRKIRQNLLSEGRTTKYFKYALGEIILVVIGILIALSINNWNSERITTNKKIDYLVRISGELKNQKEDIKYYKDNVTSEIKSSKRILNILDSENLDSIPTLKKLLGNTATFWAVTLSYPVTDEFINQNLQSQIKNDSLKMYFKYLKELRDSFNIQIDYNQTQYTNTIEPYFVKNINYSEIAIDYFKNGLIQGGPKTNYENLIKSMELWNIATFKLETLNTGNELLNTLNRLLEKIILQIEKEIANS</sequence>
<keyword evidence="1" id="KW-0472">Membrane</keyword>
<evidence type="ECO:0000313" key="3">
    <source>
        <dbReference type="Proteomes" id="UP000324550"/>
    </source>
</evidence>
<keyword evidence="1" id="KW-0812">Transmembrane</keyword>
<proteinExistence type="predicted"/>
<dbReference type="Pfam" id="PF19578">
    <property type="entry name" value="DUF6090"/>
    <property type="match status" value="1"/>
</dbReference>
<name>A0A5D0G256_9FLAO</name>
<dbReference type="OrthoDB" id="1429555at2"/>
<gene>
    <name evidence="2" type="ORF">FVF61_12380</name>
</gene>
<organism evidence="2 3">
    <name type="scientific">Formosa maritima</name>
    <dbReference type="NCBI Taxonomy" id="2592046"/>
    <lineage>
        <taxon>Bacteria</taxon>
        <taxon>Pseudomonadati</taxon>
        <taxon>Bacteroidota</taxon>
        <taxon>Flavobacteriia</taxon>
        <taxon>Flavobacteriales</taxon>
        <taxon>Flavobacteriaceae</taxon>
        <taxon>Formosa</taxon>
    </lineage>
</organism>
<dbReference type="AlphaFoldDB" id="A0A5D0G256"/>
<reference evidence="2 3" key="1">
    <citation type="submission" date="2019-08" db="EMBL/GenBank/DDBJ databases">
        <title>Formosa sediminis sp. nov., isolated from marine sediment.</title>
        <authorList>
            <person name="Cao W.R."/>
        </authorList>
    </citation>
    <scope>NUCLEOTIDE SEQUENCE [LARGE SCALE GENOMIC DNA]</scope>
    <source>
        <strain evidence="2 3">1494</strain>
    </source>
</reference>
<protein>
    <submittedName>
        <fullName evidence="2">Uncharacterized protein</fullName>
    </submittedName>
</protein>
<dbReference type="InterPro" id="IPR045749">
    <property type="entry name" value="DUF6090"/>
</dbReference>
<dbReference type="RefSeq" id="WP_148456881.1">
    <property type="nucleotide sequence ID" value="NZ_VSFC01000062.1"/>
</dbReference>
<dbReference type="Proteomes" id="UP000324550">
    <property type="component" value="Unassembled WGS sequence"/>
</dbReference>
<keyword evidence="3" id="KW-1185">Reference proteome</keyword>
<feature type="transmembrane region" description="Helical" evidence="1">
    <location>
        <begin position="21"/>
        <end position="42"/>
    </location>
</feature>
<evidence type="ECO:0000256" key="1">
    <source>
        <dbReference type="SAM" id="Phobius"/>
    </source>
</evidence>
<comment type="caution">
    <text evidence="2">The sequence shown here is derived from an EMBL/GenBank/DDBJ whole genome shotgun (WGS) entry which is preliminary data.</text>
</comment>
<accession>A0A5D0G256</accession>
<evidence type="ECO:0000313" key="2">
    <source>
        <dbReference type="EMBL" id="TYA52142.1"/>
    </source>
</evidence>
<keyword evidence="1" id="KW-1133">Transmembrane helix</keyword>